<dbReference type="Proteomes" id="UP000294689">
    <property type="component" value="Unassembled WGS sequence"/>
</dbReference>
<keyword evidence="5 8" id="KW-1133">Transmembrane helix</keyword>
<keyword evidence="6 8" id="KW-0472">Membrane</keyword>
<keyword evidence="3" id="KW-1003">Cell membrane</keyword>
<organism evidence="9 10">
    <name type="scientific">Gelidibacter sediminis</name>
    <dbReference type="NCBI Taxonomy" id="1608710"/>
    <lineage>
        <taxon>Bacteria</taxon>
        <taxon>Pseudomonadati</taxon>
        <taxon>Bacteroidota</taxon>
        <taxon>Flavobacteriia</taxon>
        <taxon>Flavobacteriales</taxon>
        <taxon>Flavobacteriaceae</taxon>
        <taxon>Gelidibacter</taxon>
    </lineage>
</organism>
<evidence type="ECO:0000256" key="2">
    <source>
        <dbReference type="ARBA" id="ARBA00005811"/>
    </source>
</evidence>
<comment type="caution">
    <text evidence="9">The sequence shown here is derived from an EMBL/GenBank/DDBJ whole genome shotgun (WGS) entry which is preliminary data.</text>
</comment>
<dbReference type="AlphaFoldDB" id="A0A4R7PHL2"/>
<dbReference type="GO" id="GO:0022857">
    <property type="term" value="F:transmembrane transporter activity"/>
    <property type="evidence" value="ECO:0007669"/>
    <property type="project" value="InterPro"/>
</dbReference>
<dbReference type="GO" id="GO:0015031">
    <property type="term" value="P:protein transport"/>
    <property type="evidence" value="ECO:0007669"/>
    <property type="project" value="UniProtKB-KW"/>
</dbReference>
<protein>
    <submittedName>
        <fullName evidence="9">Outer membrane transport energization protein ExbD</fullName>
    </submittedName>
</protein>
<evidence type="ECO:0000256" key="7">
    <source>
        <dbReference type="RuleBase" id="RU003879"/>
    </source>
</evidence>
<keyword evidence="10" id="KW-1185">Reference proteome</keyword>
<keyword evidence="4 7" id="KW-0812">Transmembrane</keyword>
<comment type="similarity">
    <text evidence="2 7">Belongs to the ExbD/TolR family.</text>
</comment>
<dbReference type="PANTHER" id="PTHR30558">
    <property type="entry name" value="EXBD MEMBRANE COMPONENT OF PMF-DRIVEN MACROMOLECULE IMPORT SYSTEM"/>
    <property type="match status" value="1"/>
</dbReference>
<evidence type="ECO:0000256" key="3">
    <source>
        <dbReference type="ARBA" id="ARBA00022475"/>
    </source>
</evidence>
<dbReference type="GO" id="GO:0005886">
    <property type="term" value="C:plasma membrane"/>
    <property type="evidence" value="ECO:0007669"/>
    <property type="project" value="UniProtKB-SubCell"/>
</dbReference>
<dbReference type="Gene3D" id="3.30.420.270">
    <property type="match status" value="1"/>
</dbReference>
<keyword evidence="7" id="KW-0813">Transport</keyword>
<evidence type="ECO:0000256" key="1">
    <source>
        <dbReference type="ARBA" id="ARBA00004162"/>
    </source>
</evidence>
<gene>
    <name evidence="9" type="ORF">BXY82_3123</name>
</gene>
<name>A0A4R7PHL2_9FLAO</name>
<dbReference type="EMBL" id="SOBW01000011">
    <property type="protein sequence ID" value="TDU33823.1"/>
    <property type="molecule type" value="Genomic_DNA"/>
</dbReference>
<evidence type="ECO:0000313" key="10">
    <source>
        <dbReference type="Proteomes" id="UP000294689"/>
    </source>
</evidence>
<evidence type="ECO:0000256" key="8">
    <source>
        <dbReference type="SAM" id="Phobius"/>
    </source>
</evidence>
<feature type="transmembrane region" description="Helical" evidence="8">
    <location>
        <begin position="38"/>
        <end position="62"/>
    </location>
</feature>
<evidence type="ECO:0000313" key="9">
    <source>
        <dbReference type="EMBL" id="TDU33823.1"/>
    </source>
</evidence>
<accession>A0A4R7PHL2</accession>
<sequence>MHLSKLRNKNNFEYLVSMNIRGRNKVTPDFNMSSMTDIVFLLLIFFMLASTLVTTNAIDILLPKADGKTENKKSVAVSITKDLNYYIDQKLVGESVLEYELKEALANQEQPTIVLRAEKSVSIENVVKVMDIANRNKFKVILAVKPN</sequence>
<dbReference type="InterPro" id="IPR003400">
    <property type="entry name" value="ExbD"/>
</dbReference>
<comment type="subcellular location">
    <subcellularLocation>
        <location evidence="1">Cell membrane</location>
        <topology evidence="1">Single-pass membrane protein</topology>
    </subcellularLocation>
    <subcellularLocation>
        <location evidence="7">Cell membrane</location>
        <topology evidence="7">Single-pass type II membrane protein</topology>
    </subcellularLocation>
</comment>
<dbReference type="Pfam" id="PF02472">
    <property type="entry name" value="ExbD"/>
    <property type="match status" value="1"/>
</dbReference>
<keyword evidence="7" id="KW-0653">Protein transport</keyword>
<reference evidence="9 10" key="1">
    <citation type="submission" date="2019-03" db="EMBL/GenBank/DDBJ databases">
        <title>Genomic Encyclopedia of Archaeal and Bacterial Type Strains, Phase II (KMG-II): from individual species to whole genera.</title>
        <authorList>
            <person name="Goeker M."/>
        </authorList>
    </citation>
    <scope>NUCLEOTIDE SEQUENCE [LARGE SCALE GENOMIC DNA]</scope>
    <source>
        <strain evidence="9 10">DSM 28135</strain>
    </source>
</reference>
<evidence type="ECO:0000256" key="6">
    <source>
        <dbReference type="ARBA" id="ARBA00023136"/>
    </source>
</evidence>
<evidence type="ECO:0000256" key="4">
    <source>
        <dbReference type="ARBA" id="ARBA00022692"/>
    </source>
</evidence>
<evidence type="ECO:0000256" key="5">
    <source>
        <dbReference type="ARBA" id="ARBA00022989"/>
    </source>
</evidence>
<proteinExistence type="inferred from homology"/>